<feature type="domain" description="Orotidine 5'-phosphate decarboxylase" evidence="8">
    <location>
        <begin position="19"/>
        <end position="268"/>
    </location>
</feature>
<accession>A0A1F6CLR6</accession>
<proteinExistence type="inferred from homology"/>
<gene>
    <name evidence="9" type="ORF">A2763_00555</name>
</gene>
<evidence type="ECO:0000259" key="8">
    <source>
        <dbReference type="SMART" id="SM00934"/>
    </source>
</evidence>
<dbReference type="Gene3D" id="3.20.20.70">
    <property type="entry name" value="Aldolase class I"/>
    <property type="match status" value="1"/>
</dbReference>
<evidence type="ECO:0000256" key="1">
    <source>
        <dbReference type="ARBA" id="ARBA00004861"/>
    </source>
</evidence>
<dbReference type="InterPro" id="IPR011060">
    <property type="entry name" value="RibuloseP-bd_barrel"/>
</dbReference>
<dbReference type="PANTHER" id="PTHR43375">
    <property type="entry name" value="OROTIDINE 5'-PHOSPHATE DECARBOXYLASE"/>
    <property type="match status" value="1"/>
</dbReference>
<evidence type="ECO:0000256" key="6">
    <source>
        <dbReference type="ARBA" id="ARBA00049157"/>
    </source>
</evidence>
<evidence type="ECO:0000256" key="3">
    <source>
        <dbReference type="ARBA" id="ARBA00022793"/>
    </source>
</evidence>
<dbReference type="InterPro" id="IPR013785">
    <property type="entry name" value="Aldolase_TIM"/>
</dbReference>
<keyword evidence="4" id="KW-0665">Pyrimidine biosynthesis</keyword>
<comment type="similarity">
    <text evidence="2">Belongs to the OMP decarboxylase family. Type 2 subfamily.</text>
</comment>
<dbReference type="Proteomes" id="UP000178370">
    <property type="component" value="Unassembled WGS sequence"/>
</dbReference>
<dbReference type="InterPro" id="IPR018089">
    <property type="entry name" value="OMPdecase_AS"/>
</dbReference>
<dbReference type="InterPro" id="IPR011995">
    <property type="entry name" value="OMPdecase_type-2"/>
</dbReference>
<dbReference type="SUPFAM" id="SSF51366">
    <property type="entry name" value="Ribulose-phoshate binding barrel"/>
    <property type="match status" value="1"/>
</dbReference>
<comment type="pathway">
    <text evidence="1">Pyrimidine metabolism; UMP biosynthesis via de novo pathway; UMP from orotate: step 2/2.</text>
</comment>
<evidence type="ECO:0000256" key="7">
    <source>
        <dbReference type="NCBIfam" id="TIGR02127"/>
    </source>
</evidence>
<evidence type="ECO:0000313" key="10">
    <source>
        <dbReference type="Proteomes" id="UP000178370"/>
    </source>
</evidence>
<reference evidence="9 10" key="1">
    <citation type="journal article" date="2016" name="Nat. Commun.">
        <title>Thousands of microbial genomes shed light on interconnected biogeochemical processes in an aquifer system.</title>
        <authorList>
            <person name="Anantharaman K."/>
            <person name="Brown C.T."/>
            <person name="Hug L.A."/>
            <person name="Sharon I."/>
            <person name="Castelle C.J."/>
            <person name="Probst A.J."/>
            <person name="Thomas B.C."/>
            <person name="Singh A."/>
            <person name="Wilkins M.J."/>
            <person name="Karaoz U."/>
            <person name="Brodie E.L."/>
            <person name="Williams K.H."/>
            <person name="Hubbard S.S."/>
            <person name="Banfield J.F."/>
        </authorList>
    </citation>
    <scope>NUCLEOTIDE SEQUENCE [LARGE SCALE GENOMIC DNA]</scope>
</reference>
<comment type="catalytic activity">
    <reaction evidence="6">
        <text>orotidine 5'-phosphate + H(+) = UMP + CO2</text>
        <dbReference type="Rhea" id="RHEA:11596"/>
        <dbReference type="ChEBI" id="CHEBI:15378"/>
        <dbReference type="ChEBI" id="CHEBI:16526"/>
        <dbReference type="ChEBI" id="CHEBI:57538"/>
        <dbReference type="ChEBI" id="CHEBI:57865"/>
        <dbReference type="EC" id="4.1.1.23"/>
    </reaction>
</comment>
<dbReference type="EC" id="4.1.1.23" evidence="7"/>
<dbReference type="UniPathway" id="UPA00070">
    <property type="reaction ID" value="UER00120"/>
</dbReference>
<sequence length="285" mass="30872">MSDRNFRDLLEVQWKQGKFLCVGLDSSLKKIPEAAQRGGTRETLVAFNRAIIDATRDIVGAYKPNIAFYEAHGDEGWNALRETIQYIHDAAPEVAVILDAKRADIGNTNLAYIESAFDHLRADAITVNPYPGKEALLPFLERKDNGVIVWCRTSNSGAGEFQDLMIGPSTPLGASKPLYKIVAEHVAQEWNANGNCGLVVGATYPEELREVRAIVGDMPILIPAIGAQNGDLEKTVQAGKDSRGKGMIISVSRAVLFASDGPDFAKAAGEKAKELHQAILRSVAS</sequence>
<keyword evidence="3" id="KW-0210">Decarboxylase</keyword>
<dbReference type="InterPro" id="IPR001754">
    <property type="entry name" value="OMPdeCOase_dom"/>
</dbReference>
<evidence type="ECO:0000313" key="9">
    <source>
        <dbReference type="EMBL" id="OGG50193.1"/>
    </source>
</evidence>
<evidence type="ECO:0000256" key="4">
    <source>
        <dbReference type="ARBA" id="ARBA00022975"/>
    </source>
</evidence>
<dbReference type="GO" id="GO:0006207">
    <property type="term" value="P:'de novo' pyrimidine nucleobase biosynthetic process"/>
    <property type="evidence" value="ECO:0007669"/>
    <property type="project" value="InterPro"/>
</dbReference>
<dbReference type="Pfam" id="PF00215">
    <property type="entry name" value="OMPdecase"/>
    <property type="match status" value="1"/>
</dbReference>
<dbReference type="GO" id="GO:0004590">
    <property type="term" value="F:orotidine-5'-phosphate decarboxylase activity"/>
    <property type="evidence" value="ECO:0007669"/>
    <property type="project" value="UniProtKB-UniRule"/>
</dbReference>
<name>A0A1F6CLR6_9BACT</name>
<dbReference type="STRING" id="1798482.A2763_00555"/>
<dbReference type="PROSITE" id="PS00156">
    <property type="entry name" value="OMPDECASE"/>
    <property type="match status" value="1"/>
</dbReference>
<dbReference type="PANTHER" id="PTHR43375:SF1">
    <property type="entry name" value="OROTIDINE 5'-PHOSPHATE DECARBOXYLASE"/>
    <property type="match status" value="1"/>
</dbReference>
<protein>
    <recommendedName>
        <fullName evidence="7">Orotidine-5'-phosphate decarboxylase</fullName>
        <ecNumber evidence="7">4.1.1.23</ecNumber>
    </recommendedName>
</protein>
<dbReference type="CDD" id="cd04725">
    <property type="entry name" value="OMP_decarboxylase_like"/>
    <property type="match status" value="1"/>
</dbReference>
<keyword evidence="5" id="KW-0456">Lyase</keyword>
<dbReference type="EMBL" id="MFKV01000017">
    <property type="protein sequence ID" value="OGG50193.1"/>
    <property type="molecule type" value="Genomic_DNA"/>
</dbReference>
<evidence type="ECO:0000256" key="2">
    <source>
        <dbReference type="ARBA" id="ARBA00008847"/>
    </source>
</evidence>
<dbReference type="AlphaFoldDB" id="A0A1F6CLR6"/>
<dbReference type="SMART" id="SM00934">
    <property type="entry name" value="OMPdecase"/>
    <property type="match status" value="1"/>
</dbReference>
<organism evidence="9 10">
    <name type="scientific">Candidatus Kaiserbacteria bacterium RIFCSPHIGHO2_01_FULL_54_36</name>
    <dbReference type="NCBI Taxonomy" id="1798482"/>
    <lineage>
        <taxon>Bacteria</taxon>
        <taxon>Candidatus Kaiseribacteriota</taxon>
    </lineage>
</organism>
<evidence type="ECO:0000256" key="5">
    <source>
        <dbReference type="ARBA" id="ARBA00023239"/>
    </source>
</evidence>
<dbReference type="GO" id="GO:0044205">
    <property type="term" value="P:'de novo' UMP biosynthetic process"/>
    <property type="evidence" value="ECO:0007669"/>
    <property type="project" value="UniProtKB-UniPathway"/>
</dbReference>
<comment type="caution">
    <text evidence="9">The sequence shown here is derived from an EMBL/GenBank/DDBJ whole genome shotgun (WGS) entry which is preliminary data.</text>
</comment>
<dbReference type="NCBIfam" id="TIGR02127">
    <property type="entry name" value="pyrF_sub2"/>
    <property type="match status" value="1"/>
</dbReference>